<keyword evidence="2" id="KW-0472">Membrane</keyword>
<dbReference type="AlphaFoldDB" id="A0A2H1WY19"/>
<protein>
    <submittedName>
        <fullName evidence="3">SFRICE_035123</fullName>
    </submittedName>
</protein>
<keyword evidence="2" id="KW-0812">Transmembrane</keyword>
<proteinExistence type="predicted"/>
<name>A0A2H1WY19_SPOFR</name>
<evidence type="ECO:0000313" key="3">
    <source>
        <dbReference type="EMBL" id="SOQ57970.1"/>
    </source>
</evidence>
<reference evidence="3" key="1">
    <citation type="submission" date="2016-07" db="EMBL/GenBank/DDBJ databases">
        <authorList>
            <person name="Bretaudeau A."/>
        </authorList>
    </citation>
    <scope>NUCLEOTIDE SEQUENCE</scope>
    <source>
        <strain evidence="3">Rice</strain>
        <tissue evidence="3">Whole body</tissue>
    </source>
</reference>
<gene>
    <name evidence="3" type="ORF">SFRICE_035123</name>
</gene>
<evidence type="ECO:0000256" key="2">
    <source>
        <dbReference type="SAM" id="Phobius"/>
    </source>
</evidence>
<feature type="transmembrane region" description="Helical" evidence="2">
    <location>
        <begin position="12"/>
        <end position="34"/>
    </location>
</feature>
<dbReference type="EMBL" id="ODYU01011935">
    <property type="protein sequence ID" value="SOQ57970.1"/>
    <property type="molecule type" value="Genomic_DNA"/>
</dbReference>
<feature type="region of interest" description="Disordered" evidence="1">
    <location>
        <begin position="148"/>
        <end position="190"/>
    </location>
</feature>
<accession>A0A2H1WY19</accession>
<evidence type="ECO:0000256" key="1">
    <source>
        <dbReference type="SAM" id="MobiDB-lite"/>
    </source>
</evidence>
<keyword evidence="2" id="KW-1133">Transmembrane helix</keyword>
<organism evidence="3">
    <name type="scientific">Spodoptera frugiperda</name>
    <name type="common">Fall armyworm</name>
    <dbReference type="NCBI Taxonomy" id="7108"/>
    <lineage>
        <taxon>Eukaryota</taxon>
        <taxon>Metazoa</taxon>
        <taxon>Ecdysozoa</taxon>
        <taxon>Arthropoda</taxon>
        <taxon>Hexapoda</taxon>
        <taxon>Insecta</taxon>
        <taxon>Pterygota</taxon>
        <taxon>Neoptera</taxon>
        <taxon>Endopterygota</taxon>
        <taxon>Lepidoptera</taxon>
        <taxon>Glossata</taxon>
        <taxon>Ditrysia</taxon>
        <taxon>Noctuoidea</taxon>
        <taxon>Noctuidae</taxon>
        <taxon>Amphipyrinae</taxon>
        <taxon>Spodoptera</taxon>
    </lineage>
</organism>
<sequence>MKDGISIKDLLFMAFIANVIVGNAAILDFTLTVAASKRLVFHSTVIKQKCGTIASAREQDALVSDRTGQISFDQYCDIMTSLTLGEARGSVRLLSTKNYTVPTPASQAGAPKYLIIIIIISLETSTAEQRPPPKKYLIRKNMKEKTIMSSNGPPFGALNPCAELPRDPEANNAPHRRAHNYTSRKRNTVV</sequence>
<feature type="compositionally biased region" description="Basic residues" evidence="1">
    <location>
        <begin position="174"/>
        <end position="190"/>
    </location>
</feature>